<dbReference type="PRINTS" id="PR01565">
    <property type="entry name" value="NEUROMEDINUR"/>
</dbReference>
<feature type="domain" description="G-protein coupled receptors family 1 profile" evidence="14">
    <location>
        <begin position="46"/>
        <end position="317"/>
    </location>
</feature>
<keyword evidence="6 12" id="KW-0297">G-protein coupled receptor</keyword>
<dbReference type="eggNOG" id="KOG3656">
    <property type="taxonomic scope" value="Eukaryota"/>
</dbReference>
<sequence length="414" mass="46198">MYSLINSSTHFPFTDADEMVNGGVSQWTAVPMTLIYSFILITGIIGNIGTCIVIAKIKSMHTATNYYLFSLAISDLLLLILGLPQEIYQLWVPLPYTFGELFCVFRGLAAETSSNASVLLITAFTAERYLAICHPLRAHTWSKLTRALKVIGVIWLVAIVCALPVALQFGIIYQQPGIAECNVKHSLDPAFELSTFLFFCLPMTVISVLYILIGLKLRMPKSLHRSKGNNVCMLSSNEHTPPGSQQTLSSSRKAVLKMLVAVVVAFFICWAPFHAQRLLAIYASHPPSSVVIETYNILTYMSGVLYYISATINPILYHIMSRKFRRAFRDTCCCKNRQQTTPTTCFSLQRLPSNRNNADMTETTLVAKNLHDSISNSSLHVTDDDAYTPAELSSMMAEINEQRCVHVSESNRQI</sequence>
<reference evidence="16" key="1">
    <citation type="submission" date="2011-05" db="EMBL/GenBank/DDBJ databases">
        <authorList>
            <person name="Richards S.R."/>
            <person name="Qu J."/>
            <person name="Jiang H."/>
            <person name="Jhangiani S.N."/>
            <person name="Agravi P."/>
            <person name="Goodspeed R."/>
            <person name="Gross S."/>
            <person name="Mandapat C."/>
            <person name="Jackson L."/>
            <person name="Mathew T."/>
            <person name="Pu L."/>
            <person name="Thornton R."/>
            <person name="Saada N."/>
            <person name="Wilczek-Boney K.B."/>
            <person name="Lee S."/>
            <person name="Kovar C."/>
            <person name="Wu Y."/>
            <person name="Scherer S.E."/>
            <person name="Worley K.C."/>
            <person name="Muzny D.M."/>
            <person name="Gibbs R."/>
        </authorList>
    </citation>
    <scope>NUCLEOTIDE SEQUENCE</scope>
    <source>
        <strain evidence="16">Brora</strain>
    </source>
</reference>
<feature type="transmembrane region" description="Helical" evidence="13">
    <location>
        <begin position="295"/>
        <end position="319"/>
    </location>
</feature>
<evidence type="ECO:0000256" key="1">
    <source>
        <dbReference type="ARBA" id="ARBA00004651"/>
    </source>
</evidence>
<evidence type="ECO:0000256" key="11">
    <source>
        <dbReference type="ARBA" id="ARBA00023224"/>
    </source>
</evidence>
<dbReference type="InterPro" id="IPR000276">
    <property type="entry name" value="GPCR_Rhodpsn"/>
</dbReference>
<evidence type="ECO:0000256" key="3">
    <source>
        <dbReference type="ARBA" id="ARBA00022475"/>
    </source>
</evidence>
<evidence type="ECO:0000256" key="10">
    <source>
        <dbReference type="ARBA" id="ARBA00023180"/>
    </source>
</evidence>
<organism evidence="15 16">
    <name type="scientific">Strigamia maritima</name>
    <name type="common">European centipede</name>
    <name type="synonym">Geophilus maritimus</name>
    <dbReference type="NCBI Taxonomy" id="126957"/>
    <lineage>
        <taxon>Eukaryota</taxon>
        <taxon>Metazoa</taxon>
        <taxon>Ecdysozoa</taxon>
        <taxon>Arthropoda</taxon>
        <taxon>Myriapoda</taxon>
        <taxon>Chilopoda</taxon>
        <taxon>Pleurostigmophora</taxon>
        <taxon>Geophilomorpha</taxon>
        <taxon>Linotaeniidae</taxon>
        <taxon>Strigamia</taxon>
    </lineage>
</organism>
<keyword evidence="8" id="KW-1015">Disulfide bond</keyword>
<keyword evidence="5 13" id="KW-1133">Transmembrane helix</keyword>
<evidence type="ECO:0000259" key="14">
    <source>
        <dbReference type="PROSITE" id="PS50262"/>
    </source>
</evidence>
<protein>
    <recommendedName>
        <fullName evidence="14">G-protein coupled receptors family 1 profile domain-containing protein</fullName>
    </recommendedName>
</protein>
<feature type="transmembrane region" description="Helical" evidence="13">
    <location>
        <begin position="147"/>
        <end position="173"/>
    </location>
</feature>
<evidence type="ECO:0000256" key="4">
    <source>
        <dbReference type="ARBA" id="ARBA00022692"/>
    </source>
</evidence>
<dbReference type="InterPro" id="IPR005390">
    <property type="entry name" value="NeuromedU_rcpt"/>
</dbReference>
<feature type="transmembrane region" description="Helical" evidence="13">
    <location>
        <begin position="104"/>
        <end position="126"/>
    </location>
</feature>
<feature type="transmembrane region" description="Helical" evidence="13">
    <location>
        <begin position="193"/>
        <end position="215"/>
    </location>
</feature>
<dbReference type="EnsemblMetazoa" id="SMAR013306-RA">
    <property type="protein sequence ID" value="SMAR013306-PA"/>
    <property type="gene ID" value="SMAR013306"/>
</dbReference>
<dbReference type="GO" id="GO:0001607">
    <property type="term" value="F:neuromedin U receptor activity"/>
    <property type="evidence" value="ECO:0007669"/>
    <property type="project" value="InterPro"/>
</dbReference>
<keyword evidence="11 12" id="KW-0807">Transducer</keyword>
<feature type="transmembrane region" description="Helical" evidence="13">
    <location>
        <begin position="66"/>
        <end position="84"/>
    </location>
</feature>
<reference evidence="15" key="2">
    <citation type="submission" date="2015-02" db="UniProtKB">
        <authorList>
            <consortium name="EnsemblMetazoa"/>
        </authorList>
    </citation>
    <scope>IDENTIFICATION</scope>
</reference>
<keyword evidence="4 12" id="KW-0812">Transmembrane</keyword>
<evidence type="ECO:0000256" key="8">
    <source>
        <dbReference type="ARBA" id="ARBA00023157"/>
    </source>
</evidence>
<dbReference type="AlphaFoldDB" id="T1JHH5"/>
<dbReference type="EMBL" id="JH432010">
    <property type="status" value="NOT_ANNOTATED_CDS"/>
    <property type="molecule type" value="Genomic_DNA"/>
</dbReference>
<evidence type="ECO:0000256" key="2">
    <source>
        <dbReference type="ARBA" id="ARBA00010663"/>
    </source>
</evidence>
<evidence type="ECO:0000256" key="5">
    <source>
        <dbReference type="ARBA" id="ARBA00022989"/>
    </source>
</evidence>
<evidence type="ECO:0000256" key="6">
    <source>
        <dbReference type="ARBA" id="ARBA00023040"/>
    </source>
</evidence>
<dbReference type="OMA" id="MERISWK"/>
<keyword evidence="9 12" id="KW-0675">Receptor</keyword>
<dbReference type="PRINTS" id="PR00237">
    <property type="entry name" value="GPCRRHODOPSN"/>
</dbReference>
<feature type="transmembrane region" description="Helical" evidence="13">
    <location>
        <begin position="254"/>
        <end position="275"/>
    </location>
</feature>
<accession>T1JHH5</accession>
<dbReference type="PROSITE" id="PS50262">
    <property type="entry name" value="G_PROTEIN_RECEP_F1_2"/>
    <property type="match status" value="1"/>
</dbReference>
<dbReference type="Proteomes" id="UP000014500">
    <property type="component" value="Unassembled WGS sequence"/>
</dbReference>
<keyword evidence="10" id="KW-0325">Glycoprotein</keyword>
<comment type="similarity">
    <text evidence="2 12">Belongs to the G-protein coupled receptor 1 family.</text>
</comment>
<comment type="subcellular location">
    <subcellularLocation>
        <location evidence="1">Cell membrane</location>
        <topology evidence="1">Multi-pass membrane protein</topology>
    </subcellularLocation>
</comment>
<evidence type="ECO:0000256" key="9">
    <source>
        <dbReference type="ARBA" id="ARBA00023170"/>
    </source>
</evidence>
<keyword evidence="3" id="KW-1003">Cell membrane</keyword>
<evidence type="ECO:0000256" key="13">
    <source>
        <dbReference type="SAM" id="Phobius"/>
    </source>
</evidence>
<keyword evidence="7 13" id="KW-0472">Membrane</keyword>
<dbReference type="PROSITE" id="PS00237">
    <property type="entry name" value="G_PROTEIN_RECEP_F1_1"/>
    <property type="match status" value="1"/>
</dbReference>
<dbReference type="InterPro" id="IPR017452">
    <property type="entry name" value="GPCR_Rhodpsn_7TM"/>
</dbReference>
<evidence type="ECO:0000256" key="7">
    <source>
        <dbReference type="ARBA" id="ARBA00023136"/>
    </source>
</evidence>
<proteinExistence type="inferred from homology"/>
<dbReference type="PANTHER" id="PTHR24243:SF208">
    <property type="entry name" value="PYROKININ-1 RECEPTOR"/>
    <property type="match status" value="1"/>
</dbReference>
<evidence type="ECO:0000313" key="15">
    <source>
        <dbReference type="EnsemblMetazoa" id="SMAR013306-PA"/>
    </source>
</evidence>
<dbReference type="HOGENOM" id="CLU_009579_6_5_1"/>
<dbReference type="PhylomeDB" id="T1JHH5"/>
<dbReference type="GO" id="GO:0005886">
    <property type="term" value="C:plasma membrane"/>
    <property type="evidence" value="ECO:0007669"/>
    <property type="project" value="UniProtKB-SubCell"/>
</dbReference>
<dbReference type="STRING" id="126957.T1JHH5"/>
<dbReference type="PANTHER" id="PTHR24243">
    <property type="entry name" value="G-PROTEIN COUPLED RECEPTOR"/>
    <property type="match status" value="1"/>
</dbReference>
<evidence type="ECO:0000256" key="12">
    <source>
        <dbReference type="RuleBase" id="RU000688"/>
    </source>
</evidence>
<evidence type="ECO:0000313" key="16">
    <source>
        <dbReference type="Proteomes" id="UP000014500"/>
    </source>
</evidence>
<keyword evidence="16" id="KW-1185">Reference proteome</keyword>
<dbReference type="SUPFAM" id="SSF81321">
    <property type="entry name" value="Family A G protein-coupled receptor-like"/>
    <property type="match status" value="1"/>
</dbReference>
<dbReference type="Pfam" id="PF00001">
    <property type="entry name" value="7tm_1"/>
    <property type="match status" value="1"/>
</dbReference>
<feature type="transmembrane region" description="Helical" evidence="13">
    <location>
        <begin position="34"/>
        <end position="54"/>
    </location>
</feature>
<dbReference type="Gene3D" id="1.20.1070.10">
    <property type="entry name" value="Rhodopsin 7-helix transmembrane proteins"/>
    <property type="match status" value="1"/>
</dbReference>
<name>T1JHH5_STRMM</name>